<gene>
    <name evidence="1" type="ORF">G3I43_22040</name>
    <name evidence="2" type="ORF">G3I58_29730</name>
    <name evidence="3" type="ORF">OG367_09845</name>
</gene>
<dbReference type="EMBL" id="JAAGMS010000324">
    <property type="protein sequence ID" value="NEC02122.1"/>
    <property type="molecule type" value="Genomic_DNA"/>
</dbReference>
<dbReference type="Pfam" id="PF06013">
    <property type="entry name" value="WXG100"/>
    <property type="match status" value="1"/>
</dbReference>
<accession>A0A6G3SVD9</accession>
<dbReference type="InterPro" id="IPR010310">
    <property type="entry name" value="T7SS_ESAT-6-like"/>
</dbReference>
<dbReference type="InterPro" id="IPR036689">
    <property type="entry name" value="ESAT-6-like_sf"/>
</dbReference>
<evidence type="ECO:0000313" key="3">
    <source>
        <dbReference type="EMBL" id="WUX36514.1"/>
    </source>
</evidence>
<dbReference type="SUPFAM" id="SSF140453">
    <property type="entry name" value="EsxAB dimer-like"/>
    <property type="match status" value="1"/>
</dbReference>
<protein>
    <submittedName>
        <fullName evidence="1">WXG100 family type VII secretion target</fullName>
    </submittedName>
</protein>
<evidence type="ECO:0000313" key="2">
    <source>
        <dbReference type="EMBL" id="NEC02122.1"/>
    </source>
</evidence>
<evidence type="ECO:0000313" key="4">
    <source>
        <dbReference type="Proteomes" id="UP000470951"/>
    </source>
</evidence>
<dbReference type="RefSeq" id="WP_007453257.1">
    <property type="nucleotide sequence ID" value="NZ_BMVK01000019.1"/>
</dbReference>
<dbReference type="EMBL" id="JAAGMK010000644">
    <property type="protein sequence ID" value="NEB86833.1"/>
    <property type="molecule type" value="Genomic_DNA"/>
</dbReference>
<dbReference type="AlphaFoldDB" id="A0A6G3SVD9"/>
<proteinExistence type="predicted"/>
<reference evidence="1 4" key="1">
    <citation type="submission" date="2020-01" db="EMBL/GenBank/DDBJ databases">
        <title>Insect and environment-associated Actinomycetes.</title>
        <authorList>
            <person name="Currrie C."/>
            <person name="Chevrette M."/>
            <person name="Carlson C."/>
            <person name="Stubbendieck R."/>
            <person name="Wendt-Pienkowski E."/>
        </authorList>
    </citation>
    <scope>NUCLEOTIDE SEQUENCE</scope>
    <source>
        <strain evidence="1">SID505</strain>
        <strain evidence="2 4">SID7903</strain>
    </source>
</reference>
<keyword evidence="5" id="KW-1185">Reference proteome</keyword>
<dbReference type="Proteomes" id="UP000470951">
    <property type="component" value="Unassembled WGS sequence"/>
</dbReference>
<evidence type="ECO:0000313" key="1">
    <source>
        <dbReference type="EMBL" id="NEB86833.1"/>
    </source>
</evidence>
<dbReference type="EMBL" id="CP109491">
    <property type="protein sequence ID" value="WUX36514.1"/>
    <property type="molecule type" value="Genomic_DNA"/>
</dbReference>
<evidence type="ECO:0000313" key="5">
    <source>
        <dbReference type="Proteomes" id="UP001431926"/>
    </source>
</evidence>
<dbReference type="Gene3D" id="1.10.287.1060">
    <property type="entry name" value="ESAT-6-like"/>
    <property type="match status" value="1"/>
</dbReference>
<reference evidence="3" key="2">
    <citation type="submission" date="2022-10" db="EMBL/GenBank/DDBJ databases">
        <title>The complete genomes of actinobacterial strains from the NBC collection.</title>
        <authorList>
            <person name="Joergensen T.S."/>
            <person name="Alvarez Arevalo M."/>
            <person name="Sterndorff E.B."/>
            <person name="Faurdal D."/>
            <person name="Vuksanovic O."/>
            <person name="Mourched A.-S."/>
            <person name="Charusanti P."/>
            <person name="Shaw S."/>
            <person name="Blin K."/>
            <person name="Weber T."/>
        </authorList>
    </citation>
    <scope>NUCLEOTIDE SEQUENCE</scope>
    <source>
        <strain evidence="3">NBC_01436</strain>
    </source>
</reference>
<organism evidence="1">
    <name type="scientific">Streptomyces anulatus</name>
    <name type="common">Streptomyces chrysomallus</name>
    <dbReference type="NCBI Taxonomy" id="1892"/>
    <lineage>
        <taxon>Bacteria</taxon>
        <taxon>Bacillati</taxon>
        <taxon>Actinomycetota</taxon>
        <taxon>Actinomycetes</taxon>
        <taxon>Kitasatosporales</taxon>
        <taxon>Streptomycetaceae</taxon>
        <taxon>Streptomyces</taxon>
    </lineage>
</organism>
<sequence>MADQKVSDAALLKLEGDLSIKFDSVKGQLQKLHATIDGLEGKWQGIGANHFNAKQEQINNRMVSLAKQLLHFQESIKAARTISGNNEDEILAALKGVDVVEGHSSAATNRASSLNDF</sequence>
<name>A0A6G3SVD9_STRAQ</name>
<dbReference type="Proteomes" id="UP001431926">
    <property type="component" value="Chromosome"/>
</dbReference>
<dbReference type="GeneID" id="65913439"/>